<evidence type="ECO:0000256" key="3">
    <source>
        <dbReference type="SAM" id="Phobius"/>
    </source>
</evidence>
<reference evidence="5" key="1">
    <citation type="submission" date="2024-02" db="EMBL/GenBank/DDBJ databases">
        <authorList>
            <consortium name="ELIXIR-Norway"/>
            <consortium name="Elixir Norway"/>
        </authorList>
    </citation>
    <scope>NUCLEOTIDE SEQUENCE</scope>
</reference>
<keyword evidence="3" id="KW-1133">Transmembrane helix</keyword>
<accession>A0ABP0W8E7</accession>
<dbReference type="SUPFAM" id="SSF49899">
    <property type="entry name" value="Concanavalin A-like lectins/glucanases"/>
    <property type="match status" value="1"/>
</dbReference>
<evidence type="ECO:0000313" key="6">
    <source>
        <dbReference type="Proteomes" id="UP001497444"/>
    </source>
</evidence>
<dbReference type="Proteomes" id="UP001497444">
    <property type="component" value="Chromosome 15"/>
</dbReference>
<organism evidence="5 6">
    <name type="scientific">Sphagnum jensenii</name>
    <dbReference type="NCBI Taxonomy" id="128206"/>
    <lineage>
        <taxon>Eukaryota</taxon>
        <taxon>Viridiplantae</taxon>
        <taxon>Streptophyta</taxon>
        <taxon>Embryophyta</taxon>
        <taxon>Bryophyta</taxon>
        <taxon>Sphagnophytina</taxon>
        <taxon>Sphagnopsida</taxon>
        <taxon>Sphagnales</taxon>
        <taxon>Sphagnaceae</taxon>
        <taxon>Sphagnum</taxon>
    </lineage>
</organism>
<protein>
    <recommendedName>
        <fullName evidence="4">Legume lectin domain-containing protein</fullName>
    </recommendedName>
</protein>
<keyword evidence="3" id="KW-0472">Membrane</keyword>
<sequence>MAIYRSWLVCNNNFIFCLVIAIYCSSFVRTVQSVNFSYCNFDNSNLIPLHDAAKFPDHVVLNLLQGQDQFGVGRILNSEKVQFQDLNSMAFASFSTFFTFDVNSSEGLSGDGLAFIIVADNSSPPSTFSGGQLGLLDPLKNGNASNRVFSVEIDTYQNLVYNDPSNSHVGVDINSLISLQTCDFCKSCNQSYFATQGKFEAWIDYGANNKTLQVVVQPYNQTGNASIPPSCKIVVPNFTLSNVLANDGYMYVGFSGATGDHYEYHNIYSWSFSTSGLPNQKMKSLLILIVLTCGIIFVGGGILRAICFFKTKPRKGFHVVKLGSHGNQDNYDIDVHLWL</sequence>
<dbReference type="PANTHER" id="PTHR32401">
    <property type="entry name" value="CONCANAVALIN A-LIKE LECTIN FAMILY PROTEIN"/>
    <property type="match status" value="1"/>
</dbReference>
<name>A0ABP0W8E7_9BRYO</name>
<evidence type="ECO:0000256" key="1">
    <source>
        <dbReference type="ARBA" id="ARBA00007606"/>
    </source>
</evidence>
<keyword evidence="6" id="KW-1185">Reference proteome</keyword>
<dbReference type="EMBL" id="OZ020110">
    <property type="protein sequence ID" value="CAK9262486.1"/>
    <property type="molecule type" value="Genomic_DNA"/>
</dbReference>
<feature type="domain" description="Legume lectin" evidence="4">
    <location>
        <begin position="34"/>
        <end position="282"/>
    </location>
</feature>
<dbReference type="CDD" id="cd06899">
    <property type="entry name" value="lectin_legume_LecRK_Arcelin_ConA"/>
    <property type="match status" value="1"/>
</dbReference>
<keyword evidence="2" id="KW-0430">Lectin</keyword>
<dbReference type="InterPro" id="IPR050258">
    <property type="entry name" value="Leguminous_Lectin"/>
</dbReference>
<keyword evidence="3" id="KW-0812">Transmembrane</keyword>
<proteinExistence type="inferred from homology"/>
<feature type="transmembrane region" description="Helical" evidence="3">
    <location>
        <begin position="285"/>
        <end position="307"/>
    </location>
</feature>
<dbReference type="Pfam" id="PF00139">
    <property type="entry name" value="Lectin_legB"/>
    <property type="match status" value="1"/>
</dbReference>
<dbReference type="PANTHER" id="PTHR32401:SF48">
    <property type="entry name" value="LEGUME LECTIN DOMAIN-CONTAINING PROTEIN"/>
    <property type="match status" value="1"/>
</dbReference>
<comment type="similarity">
    <text evidence="1">Belongs to the leguminous lectin family.</text>
</comment>
<evidence type="ECO:0000259" key="4">
    <source>
        <dbReference type="Pfam" id="PF00139"/>
    </source>
</evidence>
<dbReference type="Gene3D" id="2.60.120.200">
    <property type="match status" value="1"/>
</dbReference>
<evidence type="ECO:0000313" key="5">
    <source>
        <dbReference type="EMBL" id="CAK9262486.1"/>
    </source>
</evidence>
<dbReference type="InterPro" id="IPR013320">
    <property type="entry name" value="ConA-like_dom_sf"/>
</dbReference>
<gene>
    <name evidence="5" type="ORF">CSSPJE1EN1_LOCUS7964</name>
</gene>
<evidence type="ECO:0000256" key="2">
    <source>
        <dbReference type="ARBA" id="ARBA00022734"/>
    </source>
</evidence>
<dbReference type="InterPro" id="IPR001220">
    <property type="entry name" value="Legume_lectin_dom"/>
</dbReference>